<dbReference type="Pfam" id="PF13499">
    <property type="entry name" value="EF-hand_7"/>
    <property type="match status" value="2"/>
</dbReference>
<dbReference type="InterPro" id="IPR011992">
    <property type="entry name" value="EF-hand-dom_pair"/>
</dbReference>
<proteinExistence type="predicted"/>
<protein>
    <submittedName>
        <fullName evidence="3">Probable calcium-binding CML22 isoform X1</fullName>
    </submittedName>
</protein>
<dbReference type="SMART" id="SM00054">
    <property type="entry name" value="EFh"/>
    <property type="match status" value="4"/>
</dbReference>
<dbReference type="EMBL" id="CACTIH010009027">
    <property type="protein sequence ID" value="CAA3019546.1"/>
    <property type="molecule type" value="Genomic_DNA"/>
</dbReference>
<dbReference type="InterPro" id="IPR002048">
    <property type="entry name" value="EF_hand_dom"/>
</dbReference>
<dbReference type="AlphaFoldDB" id="A0A8S0UQ87"/>
<evidence type="ECO:0000259" key="2">
    <source>
        <dbReference type="PROSITE" id="PS50222"/>
    </source>
</evidence>
<dbReference type="PROSITE" id="PS00018">
    <property type="entry name" value="EF_HAND_1"/>
    <property type="match status" value="2"/>
</dbReference>
<organism evidence="3 4">
    <name type="scientific">Olea europaea subsp. europaea</name>
    <dbReference type="NCBI Taxonomy" id="158383"/>
    <lineage>
        <taxon>Eukaryota</taxon>
        <taxon>Viridiplantae</taxon>
        <taxon>Streptophyta</taxon>
        <taxon>Embryophyta</taxon>
        <taxon>Tracheophyta</taxon>
        <taxon>Spermatophyta</taxon>
        <taxon>Magnoliopsida</taxon>
        <taxon>eudicotyledons</taxon>
        <taxon>Gunneridae</taxon>
        <taxon>Pentapetalae</taxon>
        <taxon>asterids</taxon>
        <taxon>lamiids</taxon>
        <taxon>Lamiales</taxon>
        <taxon>Oleaceae</taxon>
        <taxon>Oleeae</taxon>
        <taxon>Olea</taxon>
    </lineage>
</organism>
<dbReference type="InterPro" id="IPR052591">
    <property type="entry name" value="CML21-like"/>
</dbReference>
<name>A0A8S0UQ87_OLEEU</name>
<reference evidence="3 4" key="1">
    <citation type="submission" date="2019-12" db="EMBL/GenBank/DDBJ databases">
        <authorList>
            <person name="Alioto T."/>
            <person name="Alioto T."/>
            <person name="Gomez Garrido J."/>
        </authorList>
    </citation>
    <scope>NUCLEOTIDE SEQUENCE [LARGE SCALE GENOMIC DNA]</scope>
</reference>
<accession>A0A8S0UQ87</accession>
<feature type="domain" description="EF-hand" evidence="2">
    <location>
        <begin position="73"/>
        <end position="108"/>
    </location>
</feature>
<dbReference type="Gramene" id="OE9A039715T2">
    <property type="protein sequence ID" value="OE9A039715C2"/>
    <property type="gene ID" value="OE9A039715"/>
</dbReference>
<gene>
    <name evidence="3" type="ORF">OLEA9_A039715</name>
</gene>
<dbReference type="Gene3D" id="1.10.238.10">
    <property type="entry name" value="EF-hand"/>
    <property type="match status" value="2"/>
</dbReference>
<dbReference type="PROSITE" id="PS50222">
    <property type="entry name" value="EF_HAND_2"/>
    <property type="match status" value="1"/>
</dbReference>
<dbReference type="CDD" id="cd00051">
    <property type="entry name" value="EFh"/>
    <property type="match status" value="1"/>
</dbReference>
<dbReference type="GO" id="GO:0005509">
    <property type="term" value="F:calcium ion binding"/>
    <property type="evidence" value="ECO:0007669"/>
    <property type="project" value="InterPro"/>
</dbReference>
<dbReference type="SUPFAM" id="SSF47473">
    <property type="entry name" value="EF-hand"/>
    <property type="match status" value="1"/>
</dbReference>
<sequence length="250" mass="29164">MKDSQGTSELCPILKSFSNKVGVLFCCHSLPNIYKRLDTELERKMMEIKRNSLGNNRFRSIDSIILKFPQIRDGLKEIRGVFEKFDEDSNGTVDHEELKKCLQKLQFHVREEDIDDLFYYCDMNENEGIQFNEFIVLLCLIYLLKDCSSSFSTTLKMELPQIDATFNTIIEVFLFLDKNGEGKLKKKDVVKALNEASPREKSPSYITRDRFKMDLDRNGKISFREFLFAFIKWVGIDSDDDDDDGLEIQN</sequence>
<comment type="caution">
    <text evidence="3">The sequence shown here is derived from an EMBL/GenBank/DDBJ whole genome shotgun (WGS) entry which is preliminary data.</text>
</comment>
<evidence type="ECO:0000313" key="3">
    <source>
        <dbReference type="EMBL" id="CAA3019546.1"/>
    </source>
</evidence>
<evidence type="ECO:0000313" key="4">
    <source>
        <dbReference type="Proteomes" id="UP000594638"/>
    </source>
</evidence>
<evidence type="ECO:0000256" key="1">
    <source>
        <dbReference type="ARBA" id="ARBA00022837"/>
    </source>
</evidence>
<keyword evidence="1" id="KW-0106">Calcium</keyword>
<keyword evidence="4" id="KW-1185">Reference proteome</keyword>
<dbReference type="PANTHER" id="PTHR23064">
    <property type="entry name" value="TROPONIN"/>
    <property type="match status" value="1"/>
</dbReference>
<dbReference type="InterPro" id="IPR018247">
    <property type="entry name" value="EF_Hand_1_Ca_BS"/>
</dbReference>
<dbReference type="Proteomes" id="UP000594638">
    <property type="component" value="Unassembled WGS sequence"/>
</dbReference>
<dbReference type="OrthoDB" id="26525at2759"/>